<dbReference type="Proteomes" id="UP000324222">
    <property type="component" value="Unassembled WGS sequence"/>
</dbReference>
<evidence type="ECO:0000313" key="3">
    <source>
        <dbReference type="Proteomes" id="UP000324222"/>
    </source>
</evidence>
<evidence type="ECO:0000256" key="1">
    <source>
        <dbReference type="SAM" id="MobiDB-lite"/>
    </source>
</evidence>
<organism evidence="2 3">
    <name type="scientific">Portunus trituberculatus</name>
    <name type="common">Swimming crab</name>
    <name type="synonym">Neptunus trituberculatus</name>
    <dbReference type="NCBI Taxonomy" id="210409"/>
    <lineage>
        <taxon>Eukaryota</taxon>
        <taxon>Metazoa</taxon>
        <taxon>Ecdysozoa</taxon>
        <taxon>Arthropoda</taxon>
        <taxon>Crustacea</taxon>
        <taxon>Multicrustacea</taxon>
        <taxon>Malacostraca</taxon>
        <taxon>Eumalacostraca</taxon>
        <taxon>Eucarida</taxon>
        <taxon>Decapoda</taxon>
        <taxon>Pleocyemata</taxon>
        <taxon>Brachyura</taxon>
        <taxon>Eubrachyura</taxon>
        <taxon>Portunoidea</taxon>
        <taxon>Portunidae</taxon>
        <taxon>Portuninae</taxon>
        <taxon>Portunus</taxon>
    </lineage>
</organism>
<accession>A0A5B7I8X1</accession>
<keyword evidence="3" id="KW-1185">Reference proteome</keyword>
<dbReference type="EMBL" id="VSRR010045609">
    <property type="protein sequence ID" value="MPC77328.1"/>
    <property type="molecule type" value="Genomic_DNA"/>
</dbReference>
<evidence type="ECO:0000313" key="2">
    <source>
        <dbReference type="EMBL" id="MPC77328.1"/>
    </source>
</evidence>
<protein>
    <submittedName>
        <fullName evidence="2">Uncharacterized protein</fullName>
    </submittedName>
</protein>
<proteinExistence type="predicted"/>
<gene>
    <name evidence="2" type="ORF">E2C01_071780</name>
</gene>
<sequence>MLGGAITERPPCSVPSHTKWGHQRERRAPGCIVSKRESSEGEQAISFPSPAIHHIRSVVWRAEGSLSEARWIASMRVSRDPPPSVLPVYVSFHLAFTVEDKIVTRHRTLLLRHSLVLFLARTPSFWPPPSQHDHISATHRRRLHTVPLSTRYPI</sequence>
<reference evidence="2 3" key="1">
    <citation type="submission" date="2019-05" db="EMBL/GenBank/DDBJ databases">
        <title>Another draft genome of Portunus trituberculatus and its Hox gene families provides insights of decapod evolution.</title>
        <authorList>
            <person name="Jeong J.-H."/>
            <person name="Song I."/>
            <person name="Kim S."/>
            <person name="Choi T."/>
            <person name="Kim D."/>
            <person name="Ryu S."/>
            <person name="Kim W."/>
        </authorList>
    </citation>
    <scope>NUCLEOTIDE SEQUENCE [LARGE SCALE GENOMIC DNA]</scope>
    <source>
        <tissue evidence="2">Muscle</tissue>
    </source>
</reference>
<name>A0A5B7I8X1_PORTR</name>
<feature type="region of interest" description="Disordered" evidence="1">
    <location>
        <begin position="1"/>
        <end position="30"/>
    </location>
</feature>
<dbReference type="AlphaFoldDB" id="A0A5B7I8X1"/>
<comment type="caution">
    <text evidence="2">The sequence shown here is derived from an EMBL/GenBank/DDBJ whole genome shotgun (WGS) entry which is preliminary data.</text>
</comment>